<reference evidence="1" key="1">
    <citation type="submission" date="2020-08" db="EMBL/GenBank/DDBJ databases">
        <authorList>
            <person name="Cejkova D."/>
            <person name="Kubasova T."/>
            <person name="Jahodarova E."/>
            <person name="Rychlik I."/>
        </authorList>
    </citation>
    <scope>NUCLEOTIDE SEQUENCE</scope>
    <source>
        <strain evidence="1">An420c</strain>
    </source>
</reference>
<evidence type="ECO:0000313" key="2">
    <source>
        <dbReference type="Proteomes" id="UP000713880"/>
    </source>
</evidence>
<protein>
    <submittedName>
        <fullName evidence="1">Uncharacterized protein</fullName>
    </submittedName>
</protein>
<accession>A0A938X017</accession>
<name>A0A938X017_9CLOT</name>
<reference evidence="1" key="2">
    <citation type="journal article" date="2021" name="Sci. Rep.">
        <title>The distribution of antibiotic resistance genes in chicken gut microbiota commensals.</title>
        <authorList>
            <person name="Juricova H."/>
            <person name="Matiasovicova J."/>
            <person name="Kubasova T."/>
            <person name="Cejkova D."/>
            <person name="Rychlik I."/>
        </authorList>
    </citation>
    <scope>NUCLEOTIDE SEQUENCE</scope>
    <source>
        <strain evidence="1">An420c</strain>
    </source>
</reference>
<evidence type="ECO:0000313" key="1">
    <source>
        <dbReference type="EMBL" id="MBM6825538.1"/>
    </source>
</evidence>
<comment type="caution">
    <text evidence="1">The sequence shown here is derived from an EMBL/GenBank/DDBJ whole genome shotgun (WGS) entry which is preliminary data.</text>
</comment>
<organism evidence="1 2">
    <name type="scientific">Mordavella massiliensis</name>
    <dbReference type="NCBI Taxonomy" id="1871024"/>
    <lineage>
        <taxon>Bacteria</taxon>
        <taxon>Bacillati</taxon>
        <taxon>Bacillota</taxon>
        <taxon>Clostridia</taxon>
        <taxon>Eubacteriales</taxon>
        <taxon>Clostridiaceae</taxon>
        <taxon>Mordavella</taxon>
    </lineage>
</organism>
<gene>
    <name evidence="1" type="ORF">H6A13_00255</name>
</gene>
<keyword evidence="2" id="KW-1185">Reference proteome</keyword>
<dbReference type="Proteomes" id="UP000713880">
    <property type="component" value="Unassembled WGS sequence"/>
</dbReference>
<sequence>MRKVKKISCVSCGKEALEKDEIGINKKLLGEQVETFYCMDCLADYLGVSVEDILDKIEEFKDQGCKLFE</sequence>
<dbReference type="AlphaFoldDB" id="A0A938X017"/>
<dbReference type="EMBL" id="JACJLV010000001">
    <property type="protein sequence ID" value="MBM6825538.1"/>
    <property type="molecule type" value="Genomic_DNA"/>
</dbReference>
<proteinExistence type="predicted"/>